<dbReference type="GO" id="GO:0016887">
    <property type="term" value="F:ATP hydrolysis activity"/>
    <property type="evidence" value="ECO:0007669"/>
    <property type="project" value="InterPro"/>
</dbReference>
<gene>
    <name evidence="3" type="ORF">HNQ39_005712</name>
</gene>
<dbReference type="PANTHER" id="PTHR23074:SF83">
    <property type="entry name" value="VACUOLAR PROTEIN SORTING-ASSOCIATED PROTEIN 4A"/>
    <property type="match status" value="1"/>
</dbReference>
<reference evidence="3 4" key="1">
    <citation type="submission" date="2020-08" db="EMBL/GenBank/DDBJ databases">
        <title>Genomic Encyclopedia of Type Strains, Phase IV (KMG-IV): sequencing the most valuable type-strain genomes for metagenomic binning, comparative biology and taxonomic classification.</title>
        <authorList>
            <person name="Goeker M."/>
        </authorList>
    </citation>
    <scope>NUCLEOTIDE SEQUENCE [LARGE SCALE GENOMIC DNA]</scope>
    <source>
        <strain evidence="3 4">DSM 23562</strain>
    </source>
</reference>
<feature type="domain" description="AAA+ ATPase" evidence="2">
    <location>
        <begin position="65"/>
        <end position="207"/>
    </location>
</feature>
<dbReference type="RefSeq" id="WP_184203953.1">
    <property type="nucleotide sequence ID" value="NZ_JACHGW010000009.1"/>
</dbReference>
<sequence>MPPLAETLLPHEGIQRDGQRLVGLDPIVEELLLQMACQWDGALQDWSEQTQQPVPEDLEDSLTNGVALVLLHGDPGTGKSASARFVSDYYCRIKGITGSILTLTTQARGNGLVGDFAGNIWRAFDQLRALPEGSLKVMIVDEVEGMAVRRSEQQAHHEEKAATDSFLQVADELAGESRMIIFLTTNQPDEIDPALRRRCIAEFGFGRPGPDARRVLLARQLPAFSEAQLDALVTVSEGMTPVDIRAALRGCYMAAVSKMEPLAFEVVQEVLSQRHRTQAV</sequence>
<keyword evidence="1" id="KW-0547">Nucleotide-binding</keyword>
<dbReference type="SUPFAM" id="SSF52540">
    <property type="entry name" value="P-loop containing nucleoside triphosphate hydrolases"/>
    <property type="match status" value="1"/>
</dbReference>
<dbReference type="GO" id="GO:0005524">
    <property type="term" value="F:ATP binding"/>
    <property type="evidence" value="ECO:0007669"/>
    <property type="project" value="UniProtKB-KW"/>
</dbReference>
<dbReference type="InterPro" id="IPR027417">
    <property type="entry name" value="P-loop_NTPase"/>
</dbReference>
<evidence type="ECO:0000313" key="3">
    <source>
        <dbReference type="EMBL" id="MBB6053865.1"/>
    </source>
</evidence>
<protein>
    <submittedName>
        <fullName evidence="3">SpoVK/Ycf46/Vps4 family AAA+-type ATPase</fullName>
    </submittedName>
</protein>
<evidence type="ECO:0000259" key="2">
    <source>
        <dbReference type="SMART" id="SM00382"/>
    </source>
</evidence>
<dbReference type="Pfam" id="PF00004">
    <property type="entry name" value="AAA"/>
    <property type="match status" value="1"/>
</dbReference>
<comment type="similarity">
    <text evidence="1">Belongs to the AAA ATPase family.</text>
</comment>
<dbReference type="CDD" id="cd19481">
    <property type="entry name" value="RecA-like_protease"/>
    <property type="match status" value="1"/>
</dbReference>
<keyword evidence="4" id="KW-1185">Reference proteome</keyword>
<dbReference type="AlphaFoldDB" id="A0A7W9WA31"/>
<dbReference type="InterPro" id="IPR003959">
    <property type="entry name" value="ATPase_AAA_core"/>
</dbReference>
<dbReference type="InterPro" id="IPR003593">
    <property type="entry name" value="AAA+_ATPase"/>
</dbReference>
<name>A0A7W9WA31_ARMRO</name>
<keyword evidence="1" id="KW-0067">ATP-binding</keyword>
<dbReference type="EMBL" id="JACHGW010000009">
    <property type="protein sequence ID" value="MBB6053865.1"/>
    <property type="molecule type" value="Genomic_DNA"/>
</dbReference>
<evidence type="ECO:0000313" key="4">
    <source>
        <dbReference type="Proteomes" id="UP000520814"/>
    </source>
</evidence>
<accession>A0A7W9WA31</accession>
<dbReference type="Proteomes" id="UP000520814">
    <property type="component" value="Unassembled WGS sequence"/>
</dbReference>
<organism evidence="3 4">
    <name type="scientific">Armatimonas rosea</name>
    <dbReference type="NCBI Taxonomy" id="685828"/>
    <lineage>
        <taxon>Bacteria</taxon>
        <taxon>Bacillati</taxon>
        <taxon>Armatimonadota</taxon>
        <taxon>Armatimonadia</taxon>
        <taxon>Armatimonadales</taxon>
        <taxon>Armatimonadaceae</taxon>
        <taxon>Armatimonas</taxon>
    </lineage>
</organism>
<comment type="caution">
    <text evidence="3">The sequence shown here is derived from an EMBL/GenBank/DDBJ whole genome shotgun (WGS) entry which is preliminary data.</text>
</comment>
<dbReference type="PANTHER" id="PTHR23074">
    <property type="entry name" value="AAA DOMAIN-CONTAINING"/>
    <property type="match status" value="1"/>
</dbReference>
<dbReference type="InterPro" id="IPR003960">
    <property type="entry name" value="ATPase_AAA_CS"/>
</dbReference>
<dbReference type="SMART" id="SM00382">
    <property type="entry name" value="AAA"/>
    <property type="match status" value="1"/>
</dbReference>
<dbReference type="PROSITE" id="PS00674">
    <property type="entry name" value="AAA"/>
    <property type="match status" value="1"/>
</dbReference>
<proteinExistence type="inferred from homology"/>
<dbReference type="Gene3D" id="3.40.50.300">
    <property type="entry name" value="P-loop containing nucleotide triphosphate hydrolases"/>
    <property type="match status" value="1"/>
</dbReference>
<evidence type="ECO:0000256" key="1">
    <source>
        <dbReference type="RuleBase" id="RU003651"/>
    </source>
</evidence>
<dbReference type="InterPro" id="IPR050304">
    <property type="entry name" value="MT-severing_AAA_ATPase"/>
</dbReference>